<evidence type="ECO:0008006" key="4">
    <source>
        <dbReference type="Google" id="ProtNLM"/>
    </source>
</evidence>
<keyword evidence="3" id="KW-1185">Reference proteome</keyword>
<reference evidence="2 3" key="1">
    <citation type="submission" date="2024-03" db="EMBL/GenBank/DDBJ databases">
        <title>Community enrichment and isolation of bacterial strains for fucoidan degradation.</title>
        <authorList>
            <person name="Sichert A."/>
        </authorList>
    </citation>
    <scope>NUCLEOTIDE SEQUENCE [LARGE SCALE GENOMIC DNA]</scope>
    <source>
        <strain evidence="2 3">AS62</strain>
    </source>
</reference>
<comment type="caution">
    <text evidence="2">The sequence shown here is derived from an EMBL/GenBank/DDBJ whole genome shotgun (WGS) entry which is preliminary data.</text>
</comment>
<gene>
    <name evidence="2" type="ORF">WNY59_13805</name>
</gene>
<proteinExistence type="predicted"/>
<keyword evidence="1" id="KW-0812">Transmembrane</keyword>
<accession>A0ABU9TA87</accession>
<dbReference type="RefSeq" id="WP_018690509.1">
    <property type="nucleotide sequence ID" value="NZ_JBBMQO010000007.1"/>
</dbReference>
<feature type="transmembrane region" description="Helical" evidence="1">
    <location>
        <begin position="34"/>
        <end position="56"/>
    </location>
</feature>
<evidence type="ECO:0000256" key="1">
    <source>
        <dbReference type="SAM" id="Phobius"/>
    </source>
</evidence>
<keyword evidence="1" id="KW-1133">Transmembrane helix</keyword>
<organism evidence="2 3">
    <name type="scientific">Ahrensia kielensis</name>
    <dbReference type="NCBI Taxonomy" id="76980"/>
    <lineage>
        <taxon>Bacteria</taxon>
        <taxon>Pseudomonadati</taxon>
        <taxon>Pseudomonadota</taxon>
        <taxon>Alphaproteobacteria</taxon>
        <taxon>Hyphomicrobiales</taxon>
        <taxon>Ahrensiaceae</taxon>
        <taxon>Ahrensia</taxon>
    </lineage>
</organism>
<protein>
    <recommendedName>
        <fullName evidence="4">GlsB/YeaQ/YmgE family stress response membrane protein</fullName>
    </recommendedName>
</protein>
<feature type="transmembrane region" description="Helical" evidence="1">
    <location>
        <begin position="9"/>
        <end position="28"/>
    </location>
</feature>
<dbReference type="EMBL" id="JBBMQO010000007">
    <property type="protein sequence ID" value="MEM5502664.1"/>
    <property type="molecule type" value="Genomic_DNA"/>
</dbReference>
<keyword evidence="1" id="KW-0472">Membrane</keyword>
<feature type="transmembrane region" description="Helical" evidence="1">
    <location>
        <begin position="68"/>
        <end position="88"/>
    </location>
</feature>
<sequence>MINYLDTQTLMIVGLAITVGAFFIGSAMDGVLESIAFGAIGNMMILIAGAFLGLYLGEIFLPYSHDAAYIAIVGVCGGFMLLAVLMTLKAALSKFGF</sequence>
<dbReference type="Proteomes" id="UP001477870">
    <property type="component" value="Unassembled WGS sequence"/>
</dbReference>
<name>A0ABU9TA87_9HYPH</name>
<evidence type="ECO:0000313" key="2">
    <source>
        <dbReference type="EMBL" id="MEM5502664.1"/>
    </source>
</evidence>
<evidence type="ECO:0000313" key="3">
    <source>
        <dbReference type="Proteomes" id="UP001477870"/>
    </source>
</evidence>